<protein>
    <submittedName>
        <fullName evidence="1">Uncharacterized protein</fullName>
    </submittedName>
</protein>
<evidence type="ECO:0000313" key="2">
    <source>
        <dbReference type="Proteomes" id="UP000534286"/>
    </source>
</evidence>
<dbReference type="RefSeq" id="WP_221466175.1">
    <property type="nucleotide sequence ID" value="NZ_JACHJU010000001.1"/>
</dbReference>
<dbReference type="Proteomes" id="UP000534286">
    <property type="component" value="Unassembled WGS sequence"/>
</dbReference>
<evidence type="ECO:0000313" key="1">
    <source>
        <dbReference type="EMBL" id="MBB4936659.1"/>
    </source>
</evidence>
<dbReference type="EMBL" id="JACHJU010000001">
    <property type="protein sequence ID" value="MBB4936659.1"/>
    <property type="molecule type" value="Genomic_DNA"/>
</dbReference>
<name>A0A7W7W835_9ACTN</name>
<proteinExistence type="predicted"/>
<reference evidence="1 2" key="1">
    <citation type="submission" date="2020-08" db="EMBL/GenBank/DDBJ databases">
        <title>Sequencing the genomes of 1000 actinobacteria strains.</title>
        <authorList>
            <person name="Klenk H.-P."/>
        </authorList>
    </citation>
    <scope>NUCLEOTIDE SEQUENCE [LARGE SCALE GENOMIC DNA]</scope>
    <source>
        <strain evidence="1 2">DSM 43023</strain>
    </source>
</reference>
<keyword evidence="2" id="KW-1185">Reference proteome</keyword>
<organism evidence="1 2">
    <name type="scientific">Streptosporangium album</name>
    <dbReference type="NCBI Taxonomy" id="47479"/>
    <lineage>
        <taxon>Bacteria</taxon>
        <taxon>Bacillati</taxon>
        <taxon>Actinomycetota</taxon>
        <taxon>Actinomycetes</taxon>
        <taxon>Streptosporangiales</taxon>
        <taxon>Streptosporangiaceae</taxon>
        <taxon>Streptosporangium</taxon>
    </lineage>
</organism>
<comment type="caution">
    <text evidence="1">The sequence shown here is derived from an EMBL/GenBank/DDBJ whole genome shotgun (WGS) entry which is preliminary data.</text>
</comment>
<accession>A0A7W7W835</accession>
<sequence>MFDMKLVVRVKLLPTPEQAAALEATLRAVNDAATWVSTLAHNQRVFRNYDLRKHPSSA</sequence>
<dbReference type="AlphaFoldDB" id="A0A7W7W835"/>
<gene>
    <name evidence="1" type="ORF">FHR32_000964</name>
</gene>